<gene>
    <name evidence="1" type="ORF">DHETER_LOCUS11679</name>
</gene>
<dbReference type="EMBL" id="CAJVPU010026283">
    <property type="protein sequence ID" value="CAG8699418.1"/>
    <property type="molecule type" value="Genomic_DNA"/>
</dbReference>
<keyword evidence="2" id="KW-1185">Reference proteome</keyword>
<proteinExistence type="predicted"/>
<sequence length="186" mass="21051">ADNLNRLNNCIDLNTSDLKPFFPENVPAKADQTIYLNVSFETDTSNVDRGVVNGSTYVVDVNNPTINQILFKNQTLFQPNQNVIGQFNTSQIIDIVVYNGVTGEHPFHLEVESMCLMSYEEAKEWVLELEEEINAKGKEIDGLNIGIEKLISKEKNISEVEIGRDNKIFVCYQQLAKLESTIDDFD</sequence>
<protein>
    <submittedName>
        <fullName evidence="1">79_t:CDS:1</fullName>
    </submittedName>
</protein>
<organism evidence="1 2">
    <name type="scientific">Dentiscutata heterogama</name>
    <dbReference type="NCBI Taxonomy" id="1316150"/>
    <lineage>
        <taxon>Eukaryota</taxon>
        <taxon>Fungi</taxon>
        <taxon>Fungi incertae sedis</taxon>
        <taxon>Mucoromycota</taxon>
        <taxon>Glomeromycotina</taxon>
        <taxon>Glomeromycetes</taxon>
        <taxon>Diversisporales</taxon>
        <taxon>Gigasporaceae</taxon>
        <taxon>Dentiscutata</taxon>
    </lineage>
</organism>
<accession>A0ACA9PAM3</accession>
<name>A0ACA9PAM3_9GLOM</name>
<evidence type="ECO:0000313" key="2">
    <source>
        <dbReference type="Proteomes" id="UP000789702"/>
    </source>
</evidence>
<dbReference type="Proteomes" id="UP000789702">
    <property type="component" value="Unassembled WGS sequence"/>
</dbReference>
<comment type="caution">
    <text evidence="1">The sequence shown here is derived from an EMBL/GenBank/DDBJ whole genome shotgun (WGS) entry which is preliminary data.</text>
</comment>
<reference evidence="1" key="1">
    <citation type="submission" date="2021-06" db="EMBL/GenBank/DDBJ databases">
        <authorList>
            <person name="Kallberg Y."/>
            <person name="Tangrot J."/>
            <person name="Rosling A."/>
        </authorList>
    </citation>
    <scope>NUCLEOTIDE SEQUENCE</scope>
    <source>
        <strain evidence="1">IL203A</strain>
    </source>
</reference>
<feature type="non-terminal residue" evidence="1">
    <location>
        <position position="1"/>
    </location>
</feature>
<evidence type="ECO:0000313" key="1">
    <source>
        <dbReference type="EMBL" id="CAG8699418.1"/>
    </source>
</evidence>